<comment type="caution">
    <text evidence="2">The sequence shown here is derived from an EMBL/GenBank/DDBJ whole genome shotgun (WGS) entry which is preliminary data.</text>
</comment>
<reference evidence="2 3" key="1">
    <citation type="submission" date="2015-02" db="EMBL/GenBank/DDBJ databases">
        <title>Nostoc linckia genome annotation.</title>
        <authorList>
            <person name="Zhou Z."/>
        </authorList>
    </citation>
    <scope>NUCLEOTIDE SEQUENCE [LARGE SCALE GENOMIC DNA]</scope>
    <source>
        <strain evidence="3">z8</strain>
    </source>
</reference>
<name>A0A9Q6ELM4_NOSLI</name>
<protein>
    <submittedName>
        <fullName evidence="2">Polysaccharide pyruvyl transferase</fullName>
    </submittedName>
</protein>
<organism evidence="2 3">
    <name type="scientific">Nostoc linckia z8</name>
    <dbReference type="NCBI Taxonomy" id="1628746"/>
    <lineage>
        <taxon>Bacteria</taxon>
        <taxon>Bacillati</taxon>
        <taxon>Cyanobacteriota</taxon>
        <taxon>Cyanophyceae</taxon>
        <taxon>Nostocales</taxon>
        <taxon>Nostocaceae</taxon>
        <taxon>Nostoc</taxon>
    </lineage>
</organism>
<dbReference type="RefSeq" id="WP_099067754.1">
    <property type="nucleotide sequence ID" value="NZ_LAHD01000029.1"/>
</dbReference>
<sequence>MNAIITGITGLRNRGVEALVVPTIEQLLERQPSLGIDVLTDSPDYDEIRLEVFGSQTIKDYLRNANKTKLHKLRNIFSQFYKPLSANYQSNVERIRQSSIAIASGGDVFSSDYGRLDRHLLPLNIALDAGVPVVFLAQSIGPFKTQKEVDAWLKVARRSKLVTVREQLSYKYVTKDLGLDASLVKHTADPAFLLKPPSPEMVAKILRSYGIDQDRPKIAIAPSQGICRYAAQDYEKHINVWCQVIKLMVNEFQAQVLIIPHVQEINANNDDRIFATQLLKALDYHLDVRLAGADHTASEFKGLIAACDMIVAERMHPAIAGLSSGICTLPVGYSVKAEGIMLDLFGSEALHDHKLLISIQQFLNADVACETIVNCWNKRHEVANRLNQVLPQTKQAAAANFDMISEILK</sequence>
<dbReference type="PANTHER" id="PTHR36836:SF1">
    <property type="entry name" value="COLANIC ACID BIOSYNTHESIS PROTEIN WCAK"/>
    <property type="match status" value="1"/>
</dbReference>
<gene>
    <name evidence="2" type="ORF">VF08_12455</name>
</gene>
<dbReference type="Pfam" id="PF04230">
    <property type="entry name" value="PS_pyruv_trans"/>
    <property type="match status" value="1"/>
</dbReference>
<evidence type="ECO:0000313" key="2">
    <source>
        <dbReference type="EMBL" id="PHK04059.1"/>
    </source>
</evidence>
<evidence type="ECO:0000259" key="1">
    <source>
        <dbReference type="Pfam" id="PF04230"/>
    </source>
</evidence>
<dbReference type="GO" id="GO:0016740">
    <property type="term" value="F:transferase activity"/>
    <property type="evidence" value="ECO:0007669"/>
    <property type="project" value="UniProtKB-KW"/>
</dbReference>
<dbReference type="InterPro" id="IPR007345">
    <property type="entry name" value="Polysacch_pyruvyl_Trfase"/>
</dbReference>
<dbReference type="AlphaFoldDB" id="A0A9Q6ELM4"/>
<accession>A0A9Q6ELM4</accession>
<dbReference type="GeneID" id="57093263"/>
<dbReference type="EMBL" id="LAHD01000029">
    <property type="protein sequence ID" value="PHK04059.1"/>
    <property type="molecule type" value="Genomic_DNA"/>
</dbReference>
<feature type="domain" description="Polysaccharide pyruvyl transferase" evidence="1">
    <location>
        <begin position="13"/>
        <end position="334"/>
    </location>
</feature>
<keyword evidence="2" id="KW-0808">Transferase</keyword>
<evidence type="ECO:0000313" key="3">
    <source>
        <dbReference type="Proteomes" id="UP000222310"/>
    </source>
</evidence>
<dbReference type="PANTHER" id="PTHR36836">
    <property type="entry name" value="COLANIC ACID BIOSYNTHESIS PROTEIN WCAK"/>
    <property type="match status" value="1"/>
</dbReference>
<dbReference type="SUPFAM" id="SSF53756">
    <property type="entry name" value="UDP-Glycosyltransferase/glycogen phosphorylase"/>
    <property type="match status" value="1"/>
</dbReference>
<dbReference type="Proteomes" id="UP000222310">
    <property type="component" value="Unassembled WGS sequence"/>
</dbReference>
<proteinExistence type="predicted"/>